<reference evidence="1 2" key="1">
    <citation type="submission" date="2018-11" db="EMBL/GenBank/DDBJ databases">
        <title>Microbial catabolism of amino acid.</title>
        <authorList>
            <person name="Hibi M."/>
            <person name="Ogawa J."/>
        </authorList>
    </citation>
    <scope>NUCLEOTIDE SEQUENCE [LARGE SCALE GENOMIC DNA]</scope>
    <source>
        <strain evidence="1 2">C31-06</strain>
    </source>
</reference>
<proteinExistence type="predicted"/>
<name>A0A402CHI0_RHOWR</name>
<gene>
    <name evidence="1" type="ORF">Rhow_007191</name>
</gene>
<sequence length="161" mass="16516">MFGALRWGSCSSYDMVGISMKLLRTLALSIFVVSAMAVGAGTAYADPAPQGIDWSQPLMTPAADGGSSQVAEQFFPENETKQDAFDTMTNEINTGWNNAGLQGMAIGSNVGMAIGCVSIFPNFIAGCIVGTVVGTIAGAVIGIGVGNPNAQPAVEKFFATP</sequence>
<evidence type="ECO:0008006" key="3">
    <source>
        <dbReference type="Google" id="ProtNLM"/>
    </source>
</evidence>
<accession>A0A402CHI0</accession>
<protein>
    <recommendedName>
        <fullName evidence="3">Glycine zipper family protein</fullName>
    </recommendedName>
</protein>
<comment type="caution">
    <text evidence="1">The sequence shown here is derived from an EMBL/GenBank/DDBJ whole genome shotgun (WGS) entry which is preliminary data.</text>
</comment>
<dbReference type="AlphaFoldDB" id="A0A402CHI0"/>
<evidence type="ECO:0000313" key="1">
    <source>
        <dbReference type="EMBL" id="GCE43062.1"/>
    </source>
</evidence>
<dbReference type="Proteomes" id="UP000287519">
    <property type="component" value="Unassembled WGS sequence"/>
</dbReference>
<dbReference type="EMBL" id="BHYM01000067">
    <property type="protein sequence ID" value="GCE43062.1"/>
    <property type="molecule type" value="Genomic_DNA"/>
</dbReference>
<keyword evidence="2" id="KW-1185">Reference proteome</keyword>
<evidence type="ECO:0000313" key="2">
    <source>
        <dbReference type="Proteomes" id="UP000287519"/>
    </source>
</evidence>
<organism evidence="1 2">
    <name type="scientific">Rhodococcus wratislaviensis</name>
    <name type="common">Tsukamurella wratislaviensis</name>
    <dbReference type="NCBI Taxonomy" id="44752"/>
    <lineage>
        <taxon>Bacteria</taxon>
        <taxon>Bacillati</taxon>
        <taxon>Actinomycetota</taxon>
        <taxon>Actinomycetes</taxon>
        <taxon>Mycobacteriales</taxon>
        <taxon>Nocardiaceae</taxon>
        <taxon>Rhodococcus</taxon>
    </lineage>
</organism>